<protein>
    <submittedName>
        <fullName evidence="2">Uncharacterized protein</fullName>
    </submittedName>
</protein>
<evidence type="ECO:0000256" key="1">
    <source>
        <dbReference type="SAM" id="MobiDB-lite"/>
    </source>
</evidence>
<feature type="compositionally biased region" description="Basic and acidic residues" evidence="1">
    <location>
        <begin position="1"/>
        <end position="23"/>
    </location>
</feature>
<proteinExistence type="predicted"/>
<dbReference type="EMBL" id="BSKJ01000007">
    <property type="protein sequence ID" value="GLO36584.1"/>
    <property type="molecule type" value="Genomic_DNA"/>
</dbReference>
<name>A0AA37RLQ3_PSEPU</name>
<evidence type="ECO:0000313" key="2">
    <source>
        <dbReference type="EMBL" id="GLO36584.1"/>
    </source>
</evidence>
<gene>
    <name evidence="2" type="ORF">PPUN14671_34190</name>
</gene>
<evidence type="ECO:0000313" key="3">
    <source>
        <dbReference type="Proteomes" id="UP001161257"/>
    </source>
</evidence>
<dbReference type="Proteomes" id="UP001161257">
    <property type="component" value="Unassembled WGS sequence"/>
</dbReference>
<accession>A0AA37RLQ3</accession>
<dbReference type="AlphaFoldDB" id="A0AA37RLQ3"/>
<comment type="caution">
    <text evidence="2">The sequence shown here is derived from an EMBL/GenBank/DDBJ whole genome shotgun (WGS) entry which is preliminary data.</text>
</comment>
<organism evidence="2 3">
    <name type="scientific">Pseudomonas putida</name>
    <name type="common">Arthrobacter siderocapsulatus</name>
    <dbReference type="NCBI Taxonomy" id="303"/>
    <lineage>
        <taxon>Bacteria</taxon>
        <taxon>Pseudomonadati</taxon>
        <taxon>Pseudomonadota</taxon>
        <taxon>Gammaproteobacteria</taxon>
        <taxon>Pseudomonadales</taxon>
        <taxon>Pseudomonadaceae</taxon>
        <taxon>Pseudomonas</taxon>
    </lineage>
</organism>
<reference evidence="2" key="1">
    <citation type="submission" date="2023-01" db="EMBL/GenBank/DDBJ databases">
        <title>Whole-genome sequence of Pseudomonas putida NBRC 14671.</title>
        <authorList>
            <person name="Morohoshi T."/>
            <person name="Someya N."/>
        </authorList>
    </citation>
    <scope>NUCLEOTIDE SEQUENCE</scope>
    <source>
        <strain evidence="2">NBRC 14671</strain>
    </source>
</reference>
<sequence length="69" mass="7944">MTWGRDMDDKEPAGEEQRMAHGDDQEEAPEYSPAFARMIIETSHDTFTEMDPDALIMLLEQMLQNARAK</sequence>
<feature type="region of interest" description="Disordered" evidence="1">
    <location>
        <begin position="1"/>
        <end position="32"/>
    </location>
</feature>